<sequence>MSRNEKFTEEFFDIVEEFGNKYLDVQEKCNIWRQVISTGRKECTEAKRKLFLDTIRASKKSGVVINFY</sequence>
<name>M1PLW4_9VIRU</name>
<keyword evidence="2" id="KW-1185">Reference proteome</keyword>
<proteinExistence type="predicted"/>
<dbReference type="EMBL" id="KC008572">
    <property type="protein sequence ID" value="AGF84901.1"/>
    <property type="molecule type" value="Genomic_DNA"/>
</dbReference>
<protein>
    <submittedName>
        <fullName evidence="1">Uncharacterized protein</fullName>
    </submittedName>
</protein>
<organism evidence="1 2">
    <name type="scientific">Moumouvirus goulette</name>
    <dbReference type="NCBI Taxonomy" id="1247379"/>
    <lineage>
        <taxon>Viruses</taxon>
        <taxon>Varidnaviria</taxon>
        <taxon>Bamfordvirae</taxon>
        <taxon>Nucleocytoviricota</taxon>
        <taxon>Megaviricetes</taxon>
        <taxon>Imitervirales</taxon>
        <taxon>Mimiviridae</taxon>
        <taxon>Megamimivirinae</taxon>
        <taxon>Moumouvirus</taxon>
        <taxon>Moumouvirus goulettemassiliense</taxon>
    </lineage>
</organism>
<dbReference type="Proteomes" id="UP000241071">
    <property type="component" value="Segment"/>
</dbReference>
<accession>M1PLW4</accession>
<gene>
    <name evidence="1" type="ORF">glt_00092</name>
</gene>
<evidence type="ECO:0000313" key="2">
    <source>
        <dbReference type="Proteomes" id="UP000241071"/>
    </source>
</evidence>
<reference evidence="1 2" key="1">
    <citation type="submission" date="2012-10" db="EMBL/GenBank/DDBJ databases">
        <title>Complete genome sequence of Moumouvirus goulette.</title>
        <authorList>
            <person name="Fournous G."/>
            <person name="Bougalmi M."/>
            <person name="Colson P."/>
        </authorList>
    </citation>
    <scope>NUCLEOTIDE SEQUENCE [LARGE SCALE GENOMIC DNA]</scope>
</reference>
<evidence type="ECO:0000313" key="1">
    <source>
        <dbReference type="EMBL" id="AGF84901.1"/>
    </source>
</evidence>